<protein>
    <submittedName>
        <fullName evidence="2">Uncharacterized protein</fullName>
    </submittedName>
</protein>
<evidence type="ECO:0000313" key="2">
    <source>
        <dbReference type="EMBL" id="KAK6542476.1"/>
    </source>
</evidence>
<keyword evidence="1" id="KW-1133">Transmembrane helix</keyword>
<keyword evidence="3" id="KW-1185">Reference proteome</keyword>
<gene>
    <name evidence="2" type="ORF">TWF694_006429</name>
</gene>
<keyword evidence="1" id="KW-0812">Transmembrane</keyword>
<comment type="caution">
    <text evidence="2">The sequence shown here is derived from an EMBL/GenBank/DDBJ whole genome shotgun (WGS) entry which is preliminary data.</text>
</comment>
<feature type="transmembrane region" description="Helical" evidence="1">
    <location>
        <begin position="32"/>
        <end position="51"/>
    </location>
</feature>
<dbReference type="EMBL" id="JAVHJO010000002">
    <property type="protein sequence ID" value="KAK6542476.1"/>
    <property type="molecule type" value="Genomic_DNA"/>
</dbReference>
<evidence type="ECO:0000313" key="3">
    <source>
        <dbReference type="Proteomes" id="UP001365542"/>
    </source>
</evidence>
<keyword evidence="1" id="KW-0472">Membrane</keyword>
<dbReference type="AlphaFoldDB" id="A0AAV9XKH2"/>
<proteinExistence type="predicted"/>
<dbReference type="Proteomes" id="UP001365542">
    <property type="component" value="Unassembled WGS sequence"/>
</dbReference>
<reference evidence="2 3" key="1">
    <citation type="submission" date="2019-10" db="EMBL/GenBank/DDBJ databases">
        <authorList>
            <person name="Palmer J.M."/>
        </authorList>
    </citation>
    <scope>NUCLEOTIDE SEQUENCE [LARGE SCALE GENOMIC DNA]</scope>
    <source>
        <strain evidence="2 3">TWF694</strain>
    </source>
</reference>
<name>A0AAV9XKH2_9PEZI</name>
<sequence>MPVDQIQLLVEAGAGNFEKGDKVMAYLLSEKGLTLAMVVAIIMLWTFRVLWRAF</sequence>
<accession>A0AAV9XKH2</accession>
<organism evidence="2 3">
    <name type="scientific">Orbilia ellipsospora</name>
    <dbReference type="NCBI Taxonomy" id="2528407"/>
    <lineage>
        <taxon>Eukaryota</taxon>
        <taxon>Fungi</taxon>
        <taxon>Dikarya</taxon>
        <taxon>Ascomycota</taxon>
        <taxon>Pezizomycotina</taxon>
        <taxon>Orbiliomycetes</taxon>
        <taxon>Orbiliales</taxon>
        <taxon>Orbiliaceae</taxon>
        <taxon>Orbilia</taxon>
    </lineage>
</organism>
<evidence type="ECO:0000256" key="1">
    <source>
        <dbReference type="SAM" id="Phobius"/>
    </source>
</evidence>